<reference evidence="2" key="1">
    <citation type="submission" date="2022-11" db="UniProtKB">
        <authorList>
            <consortium name="WormBaseParasite"/>
        </authorList>
    </citation>
    <scope>IDENTIFICATION</scope>
</reference>
<protein>
    <submittedName>
        <fullName evidence="2">V-type proton ATPase subunit a</fullName>
    </submittedName>
</protein>
<proteinExistence type="predicted"/>
<dbReference type="Proteomes" id="UP000887576">
    <property type="component" value="Unplaced"/>
</dbReference>
<dbReference type="WBParaSite" id="JU765_v2.g16268.t1">
    <property type="protein sequence ID" value="JU765_v2.g16268.t1"/>
    <property type="gene ID" value="JU765_v2.g16268"/>
</dbReference>
<sequence length="847" mass="98088">MVQFRDMNVGLGLIQRTHIHEIRRCTEMENALSYLETEVIDAGAIEHIPRMDTENTDILPQRQLYDLEARVFETEKDVRQFLSNESQLQRNYNDYREFLHVLQKVEAFFEVHIENVAMTELQDNDDEEFNELGTPLTPLIDHHTTPWFIAGTIETHKKIPFERVLWRACRRTAFVRTAEIEELFEDPETGKPVEKSVFIVFFKGDKLNDIVNRVCEGFQAKQFNCPKSSKDRQMAIADVAVRQHDLKLVLDSTDEQKMQLMKNAAYELPEWQRQVHLQKTVYHTLNKFTHDLSGNFHIAECWVPEDQIQKVVQALQKGCTTSGTTVRPLVNVLSTDEVPPTYNKTNKFTKVFQTIVDSYGIACYREINPAPYTIITFPFLFAVMFGDIGHGFVLVLAALFFIFNEESIVSKRIRDEIFNAFFGGRYIILLMGLFSLYTGAIYNDAFSKSFNVFGSGWMNPYQVENLMKVENLSFSPQFDPFIAFKHEEGPYKFGMDPVWNLANNRLNFINSMKMKASIIIGIAQMTLGVVLSFLNFKRKKSYADIFTTFIPQMVFLFAIFVYLCIQIFVKWIYFWVVPAQVFGRQYPGSHCAPSLLIGLINMFMFKPRPPQFLNYETSENGTAYYQCHLAQWYPYQNIVEQTLVIIAVICIPIMLFGKPICRKLCSRGKPKLREPRKTHMSLRVQLESEEIELIPANESKNGRIVPAKLQTKIQEHDESNDVMVHQAIHTIEFVLGCISHTASYLRLWALSLAHAQLSEVMWHMVLAPALHYDGILGYIFLFVLFFIFFIMTVAILVLMEGLSAFLHAIRLHWVEFQSKFYEGTGQAFTPFNLQLALEKFAKESEVY</sequence>
<name>A0AC34QH84_9BILA</name>
<accession>A0AC34QH84</accession>
<evidence type="ECO:0000313" key="2">
    <source>
        <dbReference type="WBParaSite" id="JU765_v2.g16268.t1"/>
    </source>
</evidence>
<organism evidence="1 2">
    <name type="scientific">Panagrolaimus sp. JU765</name>
    <dbReference type="NCBI Taxonomy" id="591449"/>
    <lineage>
        <taxon>Eukaryota</taxon>
        <taxon>Metazoa</taxon>
        <taxon>Ecdysozoa</taxon>
        <taxon>Nematoda</taxon>
        <taxon>Chromadorea</taxon>
        <taxon>Rhabditida</taxon>
        <taxon>Tylenchina</taxon>
        <taxon>Panagrolaimomorpha</taxon>
        <taxon>Panagrolaimoidea</taxon>
        <taxon>Panagrolaimidae</taxon>
        <taxon>Panagrolaimus</taxon>
    </lineage>
</organism>
<evidence type="ECO:0000313" key="1">
    <source>
        <dbReference type="Proteomes" id="UP000887576"/>
    </source>
</evidence>